<protein>
    <submittedName>
        <fullName evidence="2">Cell division protein FtsZ</fullName>
    </submittedName>
</protein>
<reference evidence="3" key="1">
    <citation type="submission" date="2019-05" db="EMBL/GenBank/DDBJ databases">
        <title>Genome sequence and methylation pattern of the halophilic Archaeon Natrinema versiforme BOL5-4.</title>
        <authorList>
            <person name="DasSarma P."/>
            <person name="Anton B.P."/>
            <person name="DasSarma S.L."/>
            <person name="Martinez F.L."/>
            <person name="Guzman D."/>
            <person name="Roberts R.J."/>
            <person name="DasSarma S."/>
        </authorList>
    </citation>
    <scope>NUCLEOTIDE SEQUENCE [LARGE SCALE GENOMIC DNA]</scope>
    <source>
        <strain evidence="3">BOL5-4</strain>
    </source>
</reference>
<dbReference type="RefSeq" id="WP_138243558.1">
    <property type="nucleotide sequence ID" value="NZ_CP040330.1"/>
</dbReference>
<evidence type="ECO:0000313" key="3">
    <source>
        <dbReference type="Proteomes" id="UP000302218"/>
    </source>
</evidence>
<dbReference type="GO" id="GO:0005525">
    <property type="term" value="F:GTP binding"/>
    <property type="evidence" value="ECO:0007669"/>
    <property type="project" value="InterPro"/>
</dbReference>
<gene>
    <name evidence="2" type="ORF">FEJ81_01235</name>
</gene>
<dbReference type="GeneID" id="40263852"/>
<dbReference type="GO" id="GO:0051301">
    <property type="term" value="P:cell division"/>
    <property type="evidence" value="ECO:0007669"/>
    <property type="project" value="UniProtKB-KW"/>
</dbReference>
<feature type="region of interest" description="Disordered" evidence="1">
    <location>
        <begin position="120"/>
        <end position="160"/>
    </location>
</feature>
<dbReference type="OrthoDB" id="176823at2157"/>
<dbReference type="InterPro" id="IPR036525">
    <property type="entry name" value="Tubulin/FtsZ_GTPase_sf"/>
</dbReference>
<evidence type="ECO:0000256" key="1">
    <source>
        <dbReference type="SAM" id="MobiDB-lite"/>
    </source>
</evidence>
<name>A0A4V1FXN5_9EURY</name>
<dbReference type="InterPro" id="IPR003008">
    <property type="entry name" value="Tubulin_FtsZ_GTPase"/>
</dbReference>
<dbReference type="KEGG" id="nvr:FEJ81_01235"/>
<feature type="compositionally biased region" description="Acidic residues" evidence="1">
    <location>
        <begin position="128"/>
        <end position="155"/>
    </location>
</feature>
<proteinExistence type="predicted"/>
<dbReference type="AlphaFoldDB" id="A0A4V1FXN5"/>
<keyword evidence="2" id="KW-0132">Cell division</keyword>
<accession>A0A4V1FXN5</accession>
<dbReference type="PRINTS" id="PR00423">
    <property type="entry name" value="CELLDVISFTSZ"/>
</dbReference>
<dbReference type="EMBL" id="CP040330">
    <property type="protein sequence ID" value="QCS41036.1"/>
    <property type="molecule type" value="Genomic_DNA"/>
</dbReference>
<organism evidence="2 3">
    <name type="scientific">Natrinema versiforme</name>
    <dbReference type="NCBI Taxonomy" id="88724"/>
    <lineage>
        <taxon>Archaea</taxon>
        <taxon>Methanobacteriati</taxon>
        <taxon>Methanobacteriota</taxon>
        <taxon>Stenosarchaea group</taxon>
        <taxon>Halobacteria</taxon>
        <taxon>Halobacteriales</taxon>
        <taxon>Natrialbaceae</taxon>
        <taxon>Natrinema</taxon>
    </lineage>
</organism>
<keyword evidence="2" id="KW-0131">Cell cycle</keyword>
<dbReference type="Proteomes" id="UP000302218">
    <property type="component" value="Chromosome"/>
</dbReference>
<sequence length="461" mass="48454">MTYLFVGAGQAGGAIVDSIFDYTDDSLLGLFDSADISTLGRPLVFNSTMRDLQNLSNVPPEDQYGVAEQHGLVQGTEPGFEEMVTGGFGRNPVDADEVMAEHAPQVQTILGEKFDPSFANDAGAAFDDAPEDEDGDPVDGDSLEDDASAETDPEPAIEPTGSGVQFAFLFLGLGGGTGCGIGPHLAREIKAFTDGRTKVVAVAVLPNTQNADTVGGSADDGDDEDDVSAGRQAWNARYGLDRLEEEVDGIVLVDNQRISYLDSAGGEFGEYNEYVAASIYDLVAGPVLSGIDPSAVDGIDTPDIDVRDIVTSLSFGVAGEESEPGYAAIGRSVTMTRSLSGYLLPFVGKRNIDSAALSRLSAAKQTLAKADVEDAQKAISLIRAPKSNLGSGGHSVEIGTVKRYLEGTSNLSEVNLGVAMSDRNLASVTTLLTYRREDLDRIADIEAAAEAYEAETEELLA</sequence>
<dbReference type="Gene3D" id="3.40.50.1440">
    <property type="entry name" value="Tubulin/FtsZ, GTPase domain"/>
    <property type="match status" value="1"/>
</dbReference>
<dbReference type="SUPFAM" id="SSF52490">
    <property type="entry name" value="Tubulin nucleotide-binding domain-like"/>
    <property type="match status" value="1"/>
</dbReference>
<evidence type="ECO:0000313" key="2">
    <source>
        <dbReference type="EMBL" id="QCS41036.1"/>
    </source>
</evidence>